<feature type="region of interest" description="Disordered" evidence="7">
    <location>
        <begin position="131"/>
        <end position="164"/>
    </location>
</feature>
<evidence type="ECO:0000256" key="3">
    <source>
        <dbReference type="ARBA" id="ARBA00023015"/>
    </source>
</evidence>
<dbReference type="Pfam" id="PF00172">
    <property type="entry name" value="Zn_clus"/>
    <property type="match status" value="1"/>
</dbReference>
<dbReference type="VEuPathDB" id="FungiDB:CDV56_101173"/>
<dbReference type="PANTHER" id="PTHR47171:SF1">
    <property type="entry name" value="ZN(II)2CYS6 TRANSCRIPTION FACTOR (EUROFUNG)"/>
    <property type="match status" value="1"/>
</dbReference>
<evidence type="ECO:0000256" key="4">
    <source>
        <dbReference type="ARBA" id="ARBA00023125"/>
    </source>
</evidence>
<dbReference type="InterPro" id="IPR001138">
    <property type="entry name" value="Zn2Cys6_DnaBD"/>
</dbReference>
<keyword evidence="6" id="KW-0539">Nucleus</keyword>
<evidence type="ECO:0000256" key="5">
    <source>
        <dbReference type="ARBA" id="ARBA00023163"/>
    </source>
</evidence>
<dbReference type="InterPro" id="IPR052073">
    <property type="entry name" value="Amide_Lactam_Regulators"/>
</dbReference>
<keyword evidence="10" id="KW-1185">Reference proteome</keyword>
<dbReference type="SMART" id="SM00066">
    <property type="entry name" value="GAL4"/>
    <property type="match status" value="1"/>
</dbReference>
<dbReference type="RefSeq" id="XP_026612188.1">
    <property type="nucleotide sequence ID" value="XM_026754792.1"/>
</dbReference>
<dbReference type="GO" id="GO:0006351">
    <property type="term" value="P:DNA-templated transcription"/>
    <property type="evidence" value="ECO:0007669"/>
    <property type="project" value="InterPro"/>
</dbReference>
<gene>
    <name evidence="9" type="ORF">CDV56_101173</name>
</gene>
<evidence type="ECO:0000313" key="10">
    <source>
        <dbReference type="Proteomes" id="UP000215305"/>
    </source>
</evidence>
<accession>A0A397GDD6</accession>
<dbReference type="GO" id="GO:0008270">
    <property type="term" value="F:zinc ion binding"/>
    <property type="evidence" value="ECO:0007669"/>
    <property type="project" value="InterPro"/>
</dbReference>
<dbReference type="GO" id="GO:0003677">
    <property type="term" value="F:DNA binding"/>
    <property type="evidence" value="ECO:0007669"/>
    <property type="project" value="UniProtKB-KW"/>
</dbReference>
<dbReference type="CDD" id="cd00067">
    <property type="entry name" value="GAL4"/>
    <property type="match status" value="1"/>
</dbReference>
<protein>
    <recommendedName>
        <fullName evidence="8">Zn(2)-C6 fungal-type domain-containing protein</fullName>
    </recommendedName>
</protein>
<dbReference type="InterPro" id="IPR036864">
    <property type="entry name" value="Zn2-C6_fun-type_DNA-bd_sf"/>
</dbReference>
<dbReference type="InterPro" id="IPR007219">
    <property type="entry name" value="XnlR_reg_dom"/>
</dbReference>
<dbReference type="Proteomes" id="UP000215305">
    <property type="component" value="Unassembled WGS sequence"/>
</dbReference>
<dbReference type="SMART" id="SM00906">
    <property type="entry name" value="Fungal_trans"/>
    <property type="match status" value="1"/>
</dbReference>
<dbReference type="CDD" id="cd12148">
    <property type="entry name" value="fungal_TF_MHR"/>
    <property type="match status" value="1"/>
</dbReference>
<evidence type="ECO:0000259" key="8">
    <source>
        <dbReference type="PROSITE" id="PS50048"/>
    </source>
</evidence>
<dbReference type="EMBL" id="NKHU02000186">
    <property type="protein sequence ID" value="RHZ49035.1"/>
    <property type="molecule type" value="Genomic_DNA"/>
</dbReference>
<dbReference type="OrthoDB" id="5121955at2759"/>
<evidence type="ECO:0000256" key="6">
    <source>
        <dbReference type="ARBA" id="ARBA00023242"/>
    </source>
</evidence>
<dbReference type="PANTHER" id="PTHR47171">
    <property type="entry name" value="FARA-RELATED"/>
    <property type="match status" value="1"/>
</dbReference>
<dbReference type="Gene3D" id="4.10.240.10">
    <property type="entry name" value="Zn(2)-C6 fungal-type DNA-binding domain"/>
    <property type="match status" value="1"/>
</dbReference>
<organism evidence="9 10">
    <name type="scientific">Aspergillus thermomutatus</name>
    <name type="common">Neosartorya pseudofischeri</name>
    <dbReference type="NCBI Taxonomy" id="41047"/>
    <lineage>
        <taxon>Eukaryota</taxon>
        <taxon>Fungi</taxon>
        <taxon>Dikarya</taxon>
        <taxon>Ascomycota</taxon>
        <taxon>Pezizomycotina</taxon>
        <taxon>Eurotiomycetes</taxon>
        <taxon>Eurotiomycetidae</taxon>
        <taxon>Eurotiales</taxon>
        <taxon>Aspergillaceae</taxon>
        <taxon>Aspergillus</taxon>
        <taxon>Aspergillus subgen. Fumigati</taxon>
    </lineage>
</organism>
<keyword evidence="1" id="KW-0479">Metal-binding</keyword>
<dbReference type="GO" id="GO:0000981">
    <property type="term" value="F:DNA-binding transcription factor activity, RNA polymerase II-specific"/>
    <property type="evidence" value="ECO:0007669"/>
    <property type="project" value="InterPro"/>
</dbReference>
<reference evidence="9" key="1">
    <citation type="submission" date="2018-08" db="EMBL/GenBank/DDBJ databases">
        <title>Draft genome sequence of azole-resistant Aspergillus thermomutatus (Neosartorya pseudofischeri) strain HMR AF 39, isolated from a human nasal aspirate.</title>
        <authorList>
            <person name="Parent-Michaud M."/>
            <person name="Dufresne P.J."/>
            <person name="Fournier E."/>
            <person name="Martineau C."/>
            <person name="Moreira S."/>
            <person name="Perkins V."/>
            <person name="De Repentigny L."/>
            <person name="Dufresne S.F."/>
        </authorList>
    </citation>
    <scope>NUCLEOTIDE SEQUENCE [LARGE SCALE GENOMIC DNA]</scope>
    <source>
        <strain evidence="9">HMR AF 39</strain>
    </source>
</reference>
<evidence type="ECO:0000256" key="1">
    <source>
        <dbReference type="ARBA" id="ARBA00022723"/>
    </source>
</evidence>
<dbReference type="GeneID" id="38123147"/>
<feature type="compositionally biased region" description="Low complexity" evidence="7">
    <location>
        <begin position="68"/>
        <end position="104"/>
    </location>
</feature>
<evidence type="ECO:0000313" key="9">
    <source>
        <dbReference type="EMBL" id="RHZ49035.1"/>
    </source>
</evidence>
<dbReference type="Pfam" id="PF04082">
    <property type="entry name" value="Fungal_trans"/>
    <property type="match status" value="1"/>
</dbReference>
<dbReference type="SUPFAM" id="SSF57701">
    <property type="entry name" value="Zn2/Cys6 DNA-binding domain"/>
    <property type="match status" value="1"/>
</dbReference>
<proteinExistence type="predicted"/>
<keyword evidence="3" id="KW-0805">Transcription regulation</keyword>
<sequence length="744" mass="82733">MVSPAGGKNRLRASKACQRCSRRKVKCDATERGCPCSRCRMDNVSECTLITSRRGTYDRKNFRRQVARPGPSLSSTSPPSVLPPSSRGPSTAQISPSSPSAASSGHGRVEALTPPQLLVGENRPISTPATYRQERNSNLEQPTGDTPGVDLTRPPDSVPSTFSAGSFDHRSLSAMFEDFLGQAGHEDLCKAKLVLFGEPSPLTFALQLRRDMNSGLHDANQRVLTSNSLTVVEKNVHPKHLLPHEIECLKAKGAFIYPESEVLEEMINVFLHRFYPLYSVVNPTELRKAQQERKLPWILLHSICFIAMTFCEPALIYKAGFSSRPQARQLYYDRAKALFDLNYENNKIILVKVAILLSFKGPQMDCYWNPCSWIEFGVTMAVALGMHRKSVAINGKSNDRGLLRRLWWTLAVRDAHCSALLGRPFRINMAQCDIDTLTEDDFPDEHTCRFPTTQLSCSCRESFEYQIQVTKLSIILRDIMYFRFGPTSVSFTTDLLQEQLATWKAQLPVPMQCLPGQSSVSTLAVQLDILLNYHIMLLHMEQPRRPGLNPSSLSTSLPGGYDYAAITESAALVVSSSAIKLMTRTSICNIPHEVFPGFFMAGIILYQQAQQEQNTHLAKMIRASFDNCQMLLNQAQNTWDPGVWAMKVFEFLLFAADAADAAEAQILPVDSHGFRMNTPSVDINHAPAVQPHAPGSSDVENSAWSEVPAMEFDRGLAMDMADYMLLPNFFPPTVGQLARTCGAA</sequence>
<feature type="region of interest" description="Disordered" evidence="7">
    <location>
        <begin position="58"/>
        <end position="108"/>
    </location>
</feature>
<dbReference type="AlphaFoldDB" id="A0A397GDD6"/>
<name>A0A397GDD6_ASPTH</name>
<evidence type="ECO:0000256" key="2">
    <source>
        <dbReference type="ARBA" id="ARBA00022833"/>
    </source>
</evidence>
<keyword evidence="4" id="KW-0238">DNA-binding</keyword>
<dbReference type="PROSITE" id="PS00463">
    <property type="entry name" value="ZN2_CY6_FUNGAL_1"/>
    <property type="match status" value="1"/>
</dbReference>
<feature type="domain" description="Zn(2)-C6 fungal-type" evidence="8">
    <location>
        <begin position="16"/>
        <end position="49"/>
    </location>
</feature>
<keyword evidence="2" id="KW-0862">Zinc</keyword>
<comment type="caution">
    <text evidence="9">The sequence shown here is derived from an EMBL/GenBank/DDBJ whole genome shotgun (WGS) entry which is preliminary data.</text>
</comment>
<dbReference type="PROSITE" id="PS50048">
    <property type="entry name" value="ZN2_CY6_FUNGAL_2"/>
    <property type="match status" value="1"/>
</dbReference>
<evidence type="ECO:0000256" key="7">
    <source>
        <dbReference type="SAM" id="MobiDB-lite"/>
    </source>
</evidence>
<keyword evidence="5" id="KW-0804">Transcription</keyword>